<keyword evidence="7" id="KW-1185">Reference proteome</keyword>
<keyword evidence="3" id="KW-0804">Transcription</keyword>
<dbReference type="Pfam" id="PF17754">
    <property type="entry name" value="TetR_C_14"/>
    <property type="match status" value="1"/>
</dbReference>
<dbReference type="SUPFAM" id="SSF46689">
    <property type="entry name" value="Homeodomain-like"/>
    <property type="match status" value="1"/>
</dbReference>
<evidence type="ECO:0000259" key="5">
    <source>
        <dbReference type="PROSITE" id="PS50977"/>
    </source>
</evidence>
<dbReference type="InterPro" id="IPR001647">
    <property type="entry name" value="HTH_TetR"/>
</dbReference>
<dbReference type="PANTHER" id="PTHR30055:SF238">
    <property type="entry name" value="MYCOFACTOCIN BIOSYNTHESIS TRANSCRIPTIONAL REGULATOR MFTR-RELATED"/>
    <property type="match status" value="1"/>
</dbReference>
<gene>
    <name evidence="6" type="ORF">AA23TX_04119</name>
</gene>
<evidence type="ECO:0000313" key="6">
    <source>
        <dbReference type="EMBL" id="VVJ19098.1"/>
    </source>
</evidence>
<dbReference type="InterPro" id="IPR041347">
    <property type="entry name" value="MftR_C"/>
</dbReference>
<accession>A0A6I8LRB4</accession>
<reference evidence="6 7" key="1">
    <citation type="submission" date="2019-09" db="EMBL/GenBank/DDBJ databases">
        <authorList>
            <person name="Leyn A S."/>
        </authorList>
    </citation>
    <scope>NUCLEOTIDE SEQUENCE [LARGE SCALE GENOMIC DNA]</scope>
    <source>
        <strain evidence="6">AA231_1</strain>
    </source>
</reference>
<feature type="DNA-binding region" description="H-T-H motif" evidence="4">
    <location>
        <begin position="55"/>
        <end position="74"/>
    </location>
</feature>
<dbReference type="PROSITE" id="PS50977">
    <property type="entry name" value="HTH_TETR_2"/>
    <property type="match status" value="1"/>
</dbReference>
<dbReference type="AlphaFoldDB" id="A0A6I8LRB4"/>
<organism evidence="6 7">
    <name type="scientific">Amycolatopsis camponoti</name>
    <dbReference type="NCBI Taxonomy" id="2606593"/>
    <lineage>
        <taxon>Bacteria</taxon>
        <taxon>Bacillati</taxon>
        <taxon>Actinomycetota</taxon>
        <taxon>Actinomycetes</taxon>
        <taxon>Pseudonocardiales</taxon>
        <taxon>Pseudonocardiaceae</taxon>
        <taxon>Amycolatopsis</taxon>
    </lineage>
</organism>
<dbReference type="EMBL" id="CABVGP010000001">
    <property type="protein sequence ID" value="VVJ19098.1"/>
    <property type="molecule type" value="Genomic_DNA"/>
</dbReference>
<dbReference type="Gene3D" id="1.10.10.60">
    <property type="entry name" value="Homeodomain-like"/>
    <property type="match status" value="1"/>
</dbReference>
<evidence type="ECO:0000256" key="4">
    <source>
        <dbReference type="PROSITE-ProRule" id="PRU00335"/>
    </source>
</evidence>
<evidence type="ECO:0000256" key="1">
    <source>
        <dbReference type="ARBA" id="ARBA00023015"/>
    </source>
</evidence>
<evidence type="ECO:0000256" key="3">
    <source>
        <dbReference type="ARBA" id="ARBA00023163"/>
    </source>
</evidence>
<evidence type="ECO:0000313" key="7">
    <source>
        <dbReference type="Proteomes" id="UP000399805"/>
    </source>
</evidence>
<dbReference type="InterPro" id="IPR050109">
    <property type="entry name" value="HTH-type_TetR-like_transc_reg"/>
</dbReference>
<keyword evidence="2 4" id="KW-0238">DNA-binding</keyword>
<dbReference type="Proteomes" id="UP000399805">
    <property type="component" value="Unassembled WGS sequence"/>
</dbReference>
<dbReference type="Gene3D" id="1.10.357.10">
    <property type="entry name" value="Tetracycline Repressor, domain 2"/>
    <property type="match status" value="1"/>
</dbReference>
<evidence type="ECO:0000256" key="2">
    <source>
        <dbReference type="ARBA" id="ARBA00023125"/>
    </source>
</evidence>
<proteinExistence type="predicted"/>
<dbReference type="InterPro" id="IPR009057">
    <property type="entry name" value="Homeodomain-like_sf"/>
</dbReference>
<sequence length="225" mass="24544">MNNLQIMQLCRICKFRYGELMDARGLRERKKQETRIALSWAAIRLTVERGYAQVRIEDIAAEAGVSTRTFSNYFGTKGEAIVARHHDRGRAIASALRERPAGEPIWEAITAATLAGFALGEPVTEGRVPDPSWLAGIRLMVAEPALQGEFHKAGAAGEAEIARVVAERTGTDAETDVYPQLVAGTVAAALAVVTRQWLGTESPRPLEELIREVFGRLAAGLPEPR</sequence>
<protein>
    <submittedName>
        <fullName evidence="6">Transcriptional regulator</fullName>
    </submittedName>
</protein>
<dbReference type="Pfam" id="PF00440">
    <property type="entry name" value="TetR_N"/>
    <property type="match status" value="1"/>
</dbReference>
<dbReference type="GO" id="GO:0000976">
    <property type="term" value="F:transcription cis-regulatory region binding"/>
    <property type="evidence" value="ECO:0007669"/>
    <property type="project" value="TreeGrafter"/>
</dbReference>
<dbReference type="PANTHER" id="PTHR30055">
    <property type="entry name" value="HTH-TYPE TRANSCRIPTIONAL REGULATOR RUTR"/>
    <property type="match status" value="1"/>
</dbReference>
<feature type="domain" description="HTH tetR-type" evidence="5">
    <location>
        <begin position="32"/>
        <end position="92"/>
    </location>
</feature>
<dbReference type="GO" id="GO:0003700">
    <property type="term" value="F:DNA-binding transcription factor activity"/>
    <property type="evidence" value="ECO:0007669"/>
    <property type="project" value="TreeGrafter"/>
</dbReference>
<keyword evidence="1" id="KW-0805">Transcription regulation</keyword>
<name>A0A6I8LRB4_9PSEU</name>